<evidence type="ECO:0000313" key="2">
    <source>
        <dbReference type="Proteomes" id="UP000054653"/>
    </source>
</evidence>
<dbReference type="AlphaFoldDB" id="A0A0V0YU99"/>
<comment type="caution">
    <text evidence="1">The sequence shown here is derived from an EMBL/GenBank/DDBJ whole genome shotgun (WGS) entry which is preliminary data.</text>
</comment>
<keyword evidence="2" id="KW-1185">Reference proteome</keyword>
<evidence type="ECO:0000313" key="1">
    <source>
        <dbReference type="EMBL" id="KRY03892.1"/>
    </source>
</evidence>
<reference evidence="1 2" key="1">
    <citation type="submission" date="2015-01" db="EMBL/GenBank/DDBJ databases">
        <title>Evolution of Trichinella species and genotypes.</title>
        <authorList>
            <person name="Korhonen P.K."/>
            <person name="Edoardo P."/>
            <person name="Giuseppe L.R."/>
            <person name="Gasser R.B."/>
        </authorList>
    </citation>
    <scope>NUCLEOTIDE SEQUENCE [LARGE SCALE GENOMIC DNA]</scope>
    <source>
        <strain evidence="1">ISS120</strain>
    </source>
</reference>
<protein>
    <submittedName>
        <fullName evidence="1">Uncharacterized protein</fullName>
    </submittedName>
</protein>
<dbReference type="EMBL" id="JYDI01006109">
    <property type="protein sequence ID" value="KRY03892.1"/>
    <property type="molecule type" value="Genomic_DNA"/>
</dbReference>
<organism evidence="1 2">
    <name type="scientific">Trichinella britovi</name>
    <name type="common">Parasitic roundworm</name>
    <dbReference type="NCBI Taxonomy" id="45882"/>
    <lineage>
        <taxon>Eukaryota</taxon>
        <taxon>Metazoa</taxon>
        <taxon>Ecdysozoa</taxon>
        <taxon>Nematoda</taxon>
        <taxon>Enoplea</taxon>
        <taxon>Dorylaimia</taxon>
        <taxon>Trichinellida</taxon>
        <taxon>Trichinellidae</taxon>
        <taxon>Trichinella</taxon>
    </lineage>
</organism>
<accession>A0A0V0YU99</accession>
<sequence>MEFRLMQRNEKHLNNIDIWKIPCQAIMFGVSEKRPSSN</sequence>
<dbReference type="Proteomes" id="UP000054653">
    <property type="component" value="Unassembled WGS sequence"/>
</dbReference>
<proteinExistence type="predicted"/>
<name>A0A0V0YU99_TRIBR</name>
<gene>
    <name evidence="1" type="ORF">T03_14813</name>
</gene>